<gene>
    <name evidence="3" type="ORF">DT076_15335</name>
</gene>
<dbReference type="RefSeq" id="WP_114127571.1">
    <property type="nucleotide sequence ID" value="NZ_QOUI01000010.1"/>
</dbReference>
<dbReference type="EMBL" id="QOUI01000010">
    <property type="protein sequence ID" value="RCK68600.1"/>
    <property type="molecule type" value="Genomic_DNA"/>
</dbReference>
<keyword evidence="2" id="KW-0472">Membrane</keyword>
<comment type="caution">
    <text evidence="3">The sequence shown here is derived from an EMBL/GenBank/DDBJ whole genome shotgun (WGS) entry which is preliminary data.</text>
</comment>
<accession>A0A367YS25</accession>
<feature type="compositionally biased region" description="Low complexity" evidence="1">
    <location>
        <begin position="53"/>
        <end position="76"/>
    </location>
</feature>
<evidence type="ECO:0000256" key="1">
    <source>
        <dbReference type="SAM" id="MobiDB-lite"/>
    </source>
</evidence>
<feature type="compositionally biased region" description="Gly residues" evidence="1">
    <location>
        <begin position="16"/>
        <end position="28"/>
    </location>
</feature>
<sequence length="439" mass="45496">MNDQHPQQPGRPGFQAPGGPGGQPGSGPGQQPPGHGQPGQPGQWQPGQPGPWQPGQGQQPPGYGQAPGQPWQQRPGQPGGPGQPPPGYGPTPGGPGQPGRKSRTGLIIGIAAGALVLVLLATIGLVAALRGGDGDVAASPGGGDAGQTPEQTVQGYLQAISESRATDALGYLDRAPDDTSLLTDAVLQESNAIAPLGGITVTPVRVDDYSAEISASYTLGSEAVTATYRLFRGPDEEWSLSNGTATAGAYSVKGIDITVNGATPEDPQQMEVFPGSYRLDTTAERFAVENGEFTITSPEDYEGGSLSDLEVVLEEESAELFRRLVTEAAEACVASKKLEAGCGLDLPATLDDGTKLEDGTIERSMPPDTKANLKSLEYELSSQNPTLVSTYDYLGSVDVQAGECEVGGRRMRDCEILFGPSFGTPTVDMAAEDPAVEWS</sequence>
<protein>
    <recommendedName>
        <fullName evidence="5">DUF4878 domain-containing protein</fullName>
    </recommendedName>
</protein>
<dbReference type="AlphaFoldDB" id="A0A367YS25"/>
<dbReference type="Proteomes" id="UP000252770">
    <property type="component" value="Unassembled WGS sequence"/>
</dbReference>
<organism evidence="3 4">
    <name type="scientific">Desertihabitans brevis</name>
    <dbReference type="NCBI Taxonomy" id="2268447"/>
    <lineage>
        <taxon>Bacteria</taxon>
        <taxon>Bacillati</taxon>
        <taxon>Actinomycetota</taxon>
        <taxon>Actinomycetes</taxon>
        <taxon>Propionibacteriales</taxon>
        <taxon>Propionibacteriaceae</taxon>
        <taxon>Desertihabitans</taxon>
    </lineage>
</organism>
<feature type="transmembrane region" description="Helical" evidence="2">
    <location>
        <begin position="106"/>
        <end position="129"/>
    </location>
</feature>
<evidence type="ECO:0000256" key="2">
    <source>
        <dbReference type="SAM" id="Phobius"/>
    </source>
</evidence>
<reference evidence="3 4" key="1">
    <citation type="submission" date="2018-07" db="EMBL/GenBank/DDBJ databases">
        <title>Desertimonas flava gen. nov. sp. nov.</title>
        <authorList>
            <person name="Liu S."/>
        </authorList>
    </citation>
    <scope>NUCLEOTIDE SEQUENCE [LARGE SCALE GENOMIC DNA]</scope>
    <source>
        <strain evidence="3 4">16Sb5-5</strain>
    </source>
</reference>
<evidence type="ECO:0000313" key="3">
    <source>
        <dbReference type="EMBL" id="RCK68600.1"/>
    </source>
</evidence>
<feature type="compositionally biased region" description="Low complexity" evidence="1">
    <location>
        <begin position="32"/>
        <end position="47"/>
    </location>
</feature>
<evidence type="ECO:0008006" key="5">
    <source>
        <dbReference type="Google" id="ProtNLM"/>
    </source>
</evidence>
<keyword evidence="2" id="KW-1133">Transmembrane helix</keyword>
<name>A0A367YS25_9ACTN</name>
<feature type="compositionally biased region" description="Pro residues" evidence="1">
    <location>
        <begin position="81"/>
        <end position="95"/>
    </location>
</feature>
<proteinExistence type="predicted"/>
<feature type="compositionally biased region" description="Low complexity" evidence="1">
    <location>
        <begin position="1"/>
        <end position="15"/>
    </location>
</feature>
<keyword evidence="4" id="KW-1185">Reference proteome</keyword>
<feature type="region of interest" description="Disordered" evidence="1">
    <location>
        <begin position="1"/>
        <end position="101"/>
    </location>
</feature>
<keyword evidence="2" id="KW-0812">Transmembrane</keyword>
<evidence type="ECO:0000313" key="4">
    <source>
        <dbReference type="Proteomes" id="UP000252770"/>
    </source>
</evidence>